<reference evidence="9" key="1">
    <citation type="submission" date="2015-02" db="EMBL/GenBank/DDBJ databases">
        <title>Draft Genome of Frankia sp. CpI1-S.</title>
        <authorList>
            <person name="Oshone R.T."/>
            <person name="Ngom M."/>
            <person name="Ghodhbane-Gtari F."/>
            <person name="Gtari M."/>
            <person name="Morris K."/>
            <person name="Thomas K."/>
            <person name="Sen A."/>
            <person name="Tisa L.S."/>
        </authorList>
    </citation>
    <scope>NUCLEOTIDE SEQUENCE [LARGE SCALE GENOMIC DNA]</scope>
    <source>
        <strain evidence="9">CpI1-S</strain>
    </source>
</reference>
<keyword evidence="2" id="KW-1003">Cell membrane</keyword>
<feature type="transmembrane region" description="Helical" evidence="6">
    <location>
        <begin position="329"/>
        <end position="357"/>
    </location>
</feature>
<name>A0A0D8B8J9_9ACTN</name>
<comment type="caution">
    <text evidence="8">The sequence shown here is derived from an EMBL/GenBank/DDBJ whole genome shotgun (WGS) entry which is preliminary data.</text>
</comment>
<reference evidence="8 9" key="2">
    <citation type="journal article" date="2016" name="Genome Announc.">
        <title>Permanent Draft Genome Sequences for Two Variants of Frankia sp. Strain CpI1, the First Frankia Strain Isolated from Root Nodules of Comptonia peregrina.</title>
        <authorList>
            <person name="Oshone R."/>
            <person name="Hurst S.G.IV."/>
            <person name="Abebe-Akele F."/>
            <person name="Simpson S."/>
            <person name="Morris K."/>
            <person name="Thomas W.K."/>
            <person name="Tisa L.S."/>
        </authorList>
    </citation>
    <scope>NUCLEOTIDE SEQUENCE [LARGE SCALE GENOMIC DNA]</scope>
    <source>
        <strain evidence="9">CpI1-S</strain>
    </source>
</reference>
<dbReference type="GO" id="GO:0005886">
    <property type="term" value="C:plasma membrane"/>
    <property type="evidence" value="ECO:0007669"/>
    <property type="project" value="UniProtKB-SubCell"/>
</dbReference>
<evidence type="ECO:0000256" key="1">
    <source>
        <dbReference type="ARBA" id="ARBA00004651"/>
    </source>
</evidence>
<dbReference type="PATRIC" id="fig|1502723.3.peg.5481"/>
<feature type="transmembrane region" description="Helical" evidence="6">
    <location>
        <begin position="39"/>
        <end position="60"/>
    </location>
</feature>
<dbReference type="InterPro" id="IPR003838">
    <property type="entry name" value="ABC3_permease_C"/>
</dbReference>
<dbReference type="InterPro" id="IPR038766">
    <property type="entry name" value="Membrane_comp_ABC_pdt"/>
</dbReference>
<feature type="transmembrane region" description="Helical" evidence="6">
    <location>
        <begin position="780"/>
        <end position="802"/>
    </location>
</feature>
<accession>A0A0D8B8J9</accession>
<evidence type="ECO:0000313" key="9">
    <source>
        <dbReference type="Proteomes" id="UP000032545"/>
    </source>
</evidence>
<dbReference type="Pfam" id="PF02687">
    <property type="entry name" value="FtsX"/>
    <property type="match status" value="1"/>
</dbReference>
<feature type="domain" description="ABC3 transporter permease C-terminal" evidence="7">
    <location>
        <begin position="242"/>
        <end position="360"/>
    </location>
</feature>
<evidence type="ECO:0000256" key="6">
    <source>
        <dbReference type="SAM" id="Phobius"/>
    </source>
</evidence>
<comment type="subcellular location">
    <subcellularLocation>
        <location evidence="1">Cell membrane</location>
        <topology evidence="1">Multi-pass membrane protein</topology>
    </subcellularLocation>
</comment>
<feature type="transmembrane region" description="Helical" evidence="6">
    <location>
        <begin position="282"/>
        <end position="309"/>
    </location>
</feature>
<evidence type="ECO:0000313" key="8">
    <source>
        <dbReference type="EMBL" id="KJE20430.1"/>
    </source>
</evidence>
<dbReference type="EMBL" id="JYFN01000060">
    <property type="protein sequence ID" value="KJE20430.1"/>
    <property type="molecule type" value="Genomic_DNA"/>
</dbReference>
<evidence type="ECO:0000256" key="2">
    <source>
        <dbReference type="ARBA" id="ARBA00022475"/>
    </source>
</evidence>
<dbReference type="PANTHER" id="PTHR30287">
    <property type="entry name" value="MEMBRANE COMPONENT OF PREDICTED ABC SUPERFAMILY METABOLITE UPTAKE TRANSPORTER"/>
    <property type="match status" value="1"/>
</dbReference>
<organism evidence="8 9">
    <name type="scientific">Frankia torreyi</name>
    <dbReference type="NCBI Taxonomy" id="1856"/>
    <lineage>
        <taxon>Bacteria</taxon>
        <taxon>Bacillati</taxon>
        <taxon>Actinomycetota</taxon>
        <taxon>Actinomycetes</taxon>
        <taxon>Frankiales</taxon>
        <taxon>Frankiaceae</taxon>
        <taxon>Frankia</taxon>
    </lineage>
</organism>
<feature type="transmembrane region" description="Helical" evidence="6">
    <location>
        <begin position="402"/>
        <end position="431"/>
    </location>
</feature>
<evidence type="ECO:0000259" key="7">
    <source>
        <dbReference type="Pfam" id="PF02687"/>
    </source>
</evidence>
<evidence type="ECO:0000256" key="5">
    <source>
        <dbReference type="ARBA" id="ARBA00023136"/>
    </source>
</evidence>
<dbReference type="OrthoDB" id="4072948at2"/>
<dbReference type="RefSeq" id="WP_044887745.1">
    <property type="nucleotide sequence ID" value="NZ_JYFN01000060.1"/>
</dbReference>
<keyword evidence="9" id="KW-1185">Reference proteome</keyword>
<dbReference type="AlphaFoldDB" id="A0A0D8B8J9"/>
<evidence type="ECO:0000256" key="3">
    <source>
        <dbReference type="ARBA" id="ARBA00022692"/>
    </source>
</evidence>
<keyword evidence="4 6" id="KW-1133">Transmembrane helix</keyword>
<keyword evidence="5 6" id="KW-0472">Membrane</keyword>
<evidence type="ECO:0000256" key="4">
    <source>
        <dbReference type="ARBA" id="ARBA00022989"/>
    </source>
</evidence>
<keyword evidence="3 6" id="KW-0812">Transmembrane</keyword>
<proteinExistence type="predicted"/>
<gene>
    <name evidence="8" type="ORF">FF36_05262</name>
</gene>
<dbReference type="Proteomes" id="UP000032545">
    <property type="component" value="Unassembled WGS sequence"/>
</dbReference>
<dbReference type="PANTHER" id="PTHR30287:SF2">
    <property type="entry name" value="BLL1001 PROTEIN"/>
    <property type="match status" value="1"/>
</dbReference>
<sequence>MTVAAPLRPVARAEGGLPARRAMVRWAWRMLRREWRSQILVTLLLLVAVAVAVCGGTALYHAPPPADPTLGTARDVWVLNGQDPPAMTADITALRRAYGTVDMVGHTPERAPGLARPVDYRAQPLGGTHTGHLLAIHRGRYPSGATEAAVTTGTAKLLGLRLGGSIALDGHPRTIVGIAENPSDLTDDFVLVAPAGGPPPRSVSVFGDRHGREGPRLTTVSQRLGQGGNTDQVVITALVLAATTVLLLLVAFVAAAGFAVLARRRLRQLGMLAAIGATARQVRLVVTATGLLVGTVAAGVGATVGLLFWPLAAGRLEPTIGHRIDRFDLPWPLIAAIVVLAMAMSAAAAWWPAWAVSRLPVTLALSGRPPAPRSTHRPAALAAVGLAVGLGCLATSDRRNPILIVVGTVATALAILFAGPPAIRLLAAAGARTPVAARLALRDLARHPARSGAAVAAISLALAIPVAAVVVATAAQATPATGNLSDRQVLVRIPQPGDPPALVPISSASRLRELADRVGEMAAALPASTVLPLDLAYDPAAPPELSPTTGQPVRHAQELGSARGDSEFAMAPAYVASPALLRLAGADPAAIPRSVDVVTGQARSLVMFAPTRTRDLEHPPTVRVPGPRYTSLPDTLLTVGGLARRQLVPVRAGWLIESGQHLTGPQVAAARRIAARAGLTIESRDGQAAVQTVRASATAGGLVLALAVLAMTVGLIRSEGAADLRTLTATGADAGIRRTLTAATAGGLALLGVLLGTFGAGLGLVAVYRSDLAAFGHVPAIYPLIFLVGVPSAATAAGWLLAGREPASIARRMPQ</sequence>
<feature type="transmembrane region" description="Helical" evidence="6">
    <location>
        <begin position="452"/>
        <end position="475"/>
    </location>
</feature>
<feature type="transmembrane region" description="Helical" evidence="6">
    <location>
        <begin position="233"/>
        <end position="261"/>
    </location>
</feature>
<protein>
    <submittedName>
        <fullName evidence="8">FtsX-like permease family</fullName>
    </submittedName>
</protein>
<feature type="transmembrane region" description="Helical" evidence="6">
    <location>
        <begin position="747"/>
        <end position="768"/>
    </location>
</feature>